<protein>
    <recommendedName>
        <fullName evidence="3">Branched-chain amino acid transport protein AzlD</fullName>
    </recommendedName>
</protein>
<dbReference type="Pfam" id="PF05437">
    <property type="entry name" value="AzlD"/>
    <property type="match status" value="1"/>
</dbReference>
<dbReference type="PIRSF" id="PIRSF003203">
    <property type="entry name" value="AzlD"/>
    <property type="match status" value="1"/>
</dbReference>
<gene>
    <name evidence="2" type="ORF">SDC9_180637</name>
</gene>
<evidence type="ECO:0008006" key="3">
    <source>
        <dbReference type="Google" id="ProtNLM"/>
    </source>
</evidence>
<feature type="transmembrane region" description="Helical" evidence="1">
    <location>
        <begin position="66"/>
        <end position="86"/>
    </location>
</feature>
<comment type="caution">
    <text evidence="2">The sequence shown here is derived from an EMBL/GenBank/DDBJ whole genome shotgun (WGS) entry which is preliminary data.</text>
</comment>
<dbReference type="InterPro" id="IPR008407">
    <property type="entry name" value="Brnchd-chn_aa_trnsp_AzlD"/>
</dbReference>
<sequence length="113" mass="12282">MTLTPTQTLIIILMVTLGTMLTRFLPFVLFKRMKSARARTYIGYLGSVLPYAAIGLLVVYCLKGVAISAPAYGLPEAIAIVCIAALHYWKENALLSIGAGTLIYMVLVQAVFI</sequence>
<accession>A0A645HBH9</accession>
<keyword evidence="1" id="KW-0472">Membrane</keyword>
<organism evidence="2">
    <name type="scientific">bioreactor metagenome</name>
    <dbReference type="NCBI Taxonomy" id="1076179"/>
    <lineage>
        <taxon>unclassified sequences</taxon>
        <taxon>metagenomes</taxon>
        <taxon>ecological metagenomes</taxon>
    </lineage>
</organism>
<dbReference type="EMBL" id="VSSQ01085532">
    <property type="protein sequence ID" value="MPN33153.1"/>
    <property type="molecule type" value="Genomic_DNA"/>
</dbReference>
<keyword evidence="1" id="KW-1133">Transmembrane helix</keyword>
<proteinExistence type="predicted"/>
<dbReference type="AlphaFoldDB" id="A0A645HBH9"/>
<keyword evidence="1" id="KW-0812">Transmembrane</keyword>
<feature type="transmembrane region" description="Helical" evidence="1">
    <location>
        <begin position="93"/>
        <end position="112"/>
    </location>
</feature>
<evidence type="ECO:0000313" key="2">
    <source>
        <dbReference type="EMBL" id="MPN33153.1"/>
    </source>
</evidence>
<name>A0A645HBH9_9ZZZZ</name>
<reference evidence="2" key="1">
    <citation type="submission" date="2019-08" db="EMBL/GenBank/DDBJ databases">
        <authorList>
            <person name="Kucharzyk K."/>
            <person name="Murdoch R.W."/>
            <person name="Higgins S."/>
            <person name="Loffler F."/>
        </authorList>
    </citation>
    <scope>NUCLEOTIDE SEQUENCE</scope>
</reference>
<feature type="transmembrane region" description="Helical" evidence="1">
    <location>
        <begin position="6"/>
        <end position="29"/>
    </location>
</feature>
<feature type="transmembrane region" description="Helical" evidence="1">
    <location>
        <begin position="41"/>
        <end position="60"/>
    </location>
</feature>
<evidence type="ECO:0000256" key="1">
    <source>
        <dbReference type="SAM" id="Phobius"/>
    </source>
</evidence>